<dbReference type="AlphaFoldDB" id="A0A7Y7XVQ6"/>
<dbReference type="RefSeq" id="WP_042935276.1">
    <property type="nucleotide sequence ID" value="NZ_JACAQE010000002.1"/>
</dbReference>
<evidence type="ECO:0000313" key="3">
    <source>
        <dbReference type="Proteomes" id="UP000517547"/>
    </source>
</evidence>
<evidence type="ECO:0000256" key="1">
    <source>
        <dbReference type="SAM" id="Phobius"/>
    </source>
</evidence>
<dbReference type="Proteomes" id="UP000517547">
    <property type="component" value="Unassembled WGS sequence"/>
</dbReference>
<feature type="transmembrane region" description="Helical" evidence="1">
    <location>
        <begin position="90"/>
        <end position="110"/>
    </location>
</feature>
<dbReference type="EMBL" id="JACAQE010000002">
    <property type="protein sequence ID" value="NWC13164.1"/>
    <property type="molecule type" value="Genomic_DNA"/>
</dbReference>
<feature type="transmembrane region" description="Helical" evidence="1">
    <location>
        <begin position="58"/>
        <end position="78"/>
    </location>
</feature>
<keyword evidence="1" id="KW-1133">Transmembrane helix</keyword>
<gene>
    <name evidence="2" type="ORF">HX845_05910</name>
</gene>
<dbReference type="InterPro" id="IPR010699">
    <property type="entry name" value="DUF1275"/>
</dbReference>
<feature type="transmembrane region" description="Helical" evidence="1">
    <location>
        <begin position="182"/>
        <end position="200"/>
    </location>
</feature>
<evidence type="ECO:0000313" key="2">
    <source>
        <dbReference type="EMBL" id="NWC13164.1"/>
    </source>
</evidence>
<keyword evidence="1" id="KW-0812">Transmembrane</keyword>
<organism evidence="2 3">
    <name type="scientific">Pseudomonas gingeri</name>
    <dbReference type="NCBI Taxonomy" id="117681"/>
    <lineage>
        <taxon>Bacteria</taxon>
        <taxon>Pseudomonadati</taxon>
        <taxon>Pseudomonadota</taxon>
        <taxon>Gammaproteobacteria</taxon>
        <taxon>Pseudomonadales</taxon>
        <taxon>Pseudomonadaceae</taxon>
        <taxon>Pseudomonas</taxon>
    </lineage>
</organism>
<dbReference type="Pfam" id="PF06912">
    <property type="entry name" value="DUF1275"/>
    <property type="match status" value="1"/>
</dbReference>
<dbReference type="PANTHER" id="PTHR37314:SF5">
    <property type="entry name" value="SLR0142 PROTEIN"/>
    <property type="match status" value="1"/>
</dbReference>
<name>A0A7Y7XVQ6_9PSED</name>
<protein>
    <submittedName>
        <fullName evidence="2">DUF1275 domain-containing protein</fullName>
    </submittedName>
</protein>
<accession>A0A7Y7XVQ6</accession>
<comment type="caution">
    <text evidence="2">The sequence shown here is derived from an EMBL/GenBank/DDBJ whole genome shotgun (WGS) entry which is preliminary data.</text>
</comment>
<feature type="transmembrane region" description="Helical" evidence="1">
    <location>
        <begin position="116"/>
        <end position="135"/>
    </location>
</feature>
<proteinExistence type="predicted"/>
<reference evidence="2 3" key="1">
    <citation type="submission" date="2020-04" db="EMBL/GenBank/DDBJ databases">
        <title>Molecular characterization of pseudomonads from Agaricus bisporus reveal novel blotch 2 pathogens in Western Europe.</title>
        <authorList>
            <person name="Taparia T."/>
            <person name="Krijger M."/>
            <person name="Haynes E."/>
            <person name="Elpinstone J.G."/>
            <person name="Noble R."/>
            <person name="Van Der Wolf J."/>
        </authorList>
    </citation>
    <scope>NUCLEOTIDE SEQUENCE [LARGE SCALE GENOMIC DNA]</scope>
    <source>
        <strain evidence="2 3">IPO3738</strain>
    </source>
</reference>
<sequence>MESPLHPSVGPALSFNGGFVDTLGFLALQGLFTAHVTGNFVTLGVSIVHGTSGALPKLIALPVFVLVVGLTHLAAVAIHRRGWVPLRLLLIAHTLMLAAFALLAIVWGPFTDGDSATALITGMTGVTAMAIQNAISRQHMKGTPPTTLMTGNVTQFAVDVFALWTEHDDAQRLVIKQRLKPICTTLLGFALGCIGAALLYLACGLWALILPVLVATGVCLRVYRSDRRQPQA</sequence>
<keyword evidence="1" id="KW-0472">Membrane</keyword>
<dbReference type="PANTHER" id="PTHR37314">
    <property type="entry name" value="SLR0142 PROTEIN"/>
    <property type="match status" value="1"/>
</dbReference>